<keyword evidence="1" id="KW-0812">Transmembrane</keyword>
<accession>A0A0M0JX93</accession>
<protein>
    <submittedName>
        <fullName evidence="2">Uncharacterized protein</fullName>
    </submittedName>
</protein>
<dbReference type="Proteomes" id="UP000037460">
    <property type="component" value="Unassembled WGS sequence"/>
</dbReference>
<keyword evidence="1" id="KW-1133">Transmembrane helix</keyword>
<feature type="transmembrane region" description="Helical" evidence="1">
    <location>
        <begin position="201"/>
        <end position="223"/>
    </location>
</feature>
<feature type="transmembrane region" description="Helical" evidence="1">
    <location>
        <begin position="173"/>
        <end position="195"/>
    </location>
</feature>
<keyword evidence="1" id="KW-0472">Membrane</keyword>
<gene>
    <name evidence="2" type="ORF">Ctob_005128</name>
</gene>
<organism evidence="2 3">
    <name type="scientific">Chrysochromulina tobinii</name>
    <dbReference type="NCBI Taxonomy" id="1460289"/>
    <lineage>
        <taxon>Eukaryota</taxon>
        <taxon>Haptista</taxon>
        <taxon>Haptophyta</taxon>
        <taxon>Prymnesiophyceae</taxon>
        <taxon>Prymnesiales</taxon>
        <taxon>Chrysochromulinaceae</taxon>
        <taxon>Chrysochromulina</taxon>
    </lineage>
</organism>
<sequence>MPEAQAVALTLSQRIVIGLVPATVPALVLIIALGIAVGIGELPESLGNAFEQIAGGALLITYMKELFPKVMESGDPAVAAIIKGSTDKSTVMHAKIAVTVLIVLSIATSAILQTAAAGFPGLNPEESGSGAGAENSFTPAETIAYFIGFFVDGVVLAYDDEPVACDLSLVKKMIMSLVFAIDNLLDGFGLVPVLKEAFGEYWWVIMFVFSGCVIAGALTTAMLRHCIPSPLFHTCFLSLATTSILVGALELTPHGLSVYVCVGIVAVWVVLFVGDLVSESDEEEGDVPHLGAHDLAAEPHAPPSTSLWSPSHQQFIAVVAQKKAQRTWRVNTTAVAFLGAARGQRADAARRPPAEVLTAPLVG</sequence>
<feature type="transmembrane region" description="Helical" evidence="1">
    <location>
        <begin position="255"/>
        <end position="274"/>
    </location>
</feature>
<feature type="transmembrane region" description="Helical" evidence="1">
    <location>
        <begin position="15"/>
        <end position="39"/>
    </location>
</feature>
<feature type="transmembrane region" description="Helical" evidence="1">
    <location>
        <begin position="230"/>
        <end position="249"/>
    </location>
</feature>
<keyword evidence="3" id="KW-1185">Reference proteome</keyword>
<name>A0A0M0JX93_9EUKA</name>
<dbReference type="AlphaFoldDB" id="A0A0M0JX93"/>
<feature type="transmembrane region" description="Helical" evidence="1">
    <location>
        <begin position="96"/>
        <end position="122"/>
    </location>
</feature>
<reference evidence="3" key="1">
    <citation type="journal article" date="2015" name="PLoS Genet.">
        <title>Genome Sequence and Transcriptome Analyses of Chrysochromulina tobin: Metabolic Tools for Enhanced Algal Fitness in the Prominent Order Prymnesiales (Haptophyceae).</title>
        <authorList>
            <person name="Hovde B.T."/>
            <person name="Deodato C.R."/>
            <person name="Hunsperger H.M."/>
            <person name="Ryken S.A."/>
            <person name="Yost W."/>
            <person name="Jha R.K."/>
            <person name="Patterson J."/>
            <person name="Monnat R.J. Jr."/>
            <person name="Barlow S.B."/>
            <person name="Starkenburg S.R."/>
            <person name="Cattolico R.A."/>
        </authorList>
    </citation>
    <scope>NUCLEOTIDE SEQUENCE</scope>
    <source>
        <strain evidence="3">CCMP291</strain>
    </source>
</reference>
<evidence type="ECO:0000313" key="3">
    <source>
        <dbReference type="Proteomes" id="UP000037460"/>
    </source>
</evidence>
<comment type="caution">
    <text evidence="2">The sequence shown here is derived from an EMBL/GenBank/DDBJ whole genome shotgun (WGS) entry which is preliminary data.</text>
</comment>
<proteinExistence type="predicted"/>
<evidence type="ECO:0000256" key="1">
    <source>
        <dbReference type="SAM" id="Phobius"/>
    </source>
</evidence>
<evidence type="ECO:0000313" key="2">
    <source>
        <dbReference type="EMBL" id="KOO31174.1"/>
    </source>
</evidence>
<dbReference type="EMBL" id="JWZX01002071">
    <property type="protein sequence ID" value="KOO31174.1"/>
    <property type="molecule type" value="Genomic_DNA"/>
</dbReference>